<name>A0A1W0WY48_HYPEX</name>
<reference evidence="8" key="1">
    <citation type="submission" date="2017-01" db="EMBL/GenBank/DDBJ databases">
        <title>Comparative genomics of anhydrobiosis in the tardigrade Hypsibius dujardini.</title>
        <authorList>
            <person name="Yoshida Y."/>
            <person name="Koutsovoulos G."/>
            <person name="Laetsch D."/>
            <person name="Stevens L."/>
            <person name="Kumar S."/>
            <person name="Horikawa D."/>
            <person name="Ishino K."/>
            <person name="Komine S."/>
            <person name="Tomita M."/>
            <person name="Blaxter M."/>
            <person name="Arakawa K."/>
        </authorList>
    </citation>
    <scope>NUCLEOTIDE SEQUENCE [LARGE SCALE GENOMIC DNA]</scope>
    <source>
        <strain evidence="8">Z151</strain>
    </source>
</reference>
<evidence type="ECO:0000313" key="8">
    <source>
        <dbReference type="Proteomes" id="UP000192578"/>
    </source>
</evidence>
<evidence type="ECO:0000256" key="1">
    <source>
        <dbReference type="ARBA" id="ARBA00022723"/>
    </source>
</evidence>
<keyword evidence="2 4" id="KW-0863">Zinc-finger</keyword>
<dbReference type="PANTHER" id="PTHR23327">
    <property type="entry name" value="RING FINGER PROTEIN 127"/>
    <property type="match status" value="1"/>
</dbReference>
<dbReference type="Proteomes" id="UP000192578">
    <property type="component" value="Unassembled WGS sequence"/>
</dbReference>
<dbReference type="PROSITE" id="PS50089">
    <property type="entry name" value="ZF_RING_2"/>
    <property type="match status" value="1"/>
</dbReference>
<dbReference type="InterPro" id="IPR001841">
    <property type="entry name" value="Znf_RING"/>
</dbReference>
<comment type="caution">
    <text evidence="7">The sequence shown here is derived from an EMBL/GenBank/DDBJ whole genome shotgun (WGS) entry which is preliminary data.</text>
</comment>
<evidence type="ECO:0000256" key="3">
    <source>
        <dbReference type="ARBA" id="ARBA00022833"/>
    </source>
</evidence>
<keyword evidence="1" id="KW-0479">Metal-binding</keyword>
<proteinExistence type="predicted"/>
<dbReference type="SMART" id="SM00184">
    <property type="entry name" value="RING"/>
    <property type="match status" value="1"/>
</dbReference>
<dbReference type="AlphaFoldDB" id="A0A1W0WY48"/>
<protein>
    <recommendedName>
        <fullName evidence="6">RING-type domain-containing protein</fullName>
    </recommendedName>
</protein>
<accession>A0A1W0WY48</accession>
<keyword evidence="5" id="KW-0472">Membrane</keyword>
<dbReference type="PANTHER" id="PTHR23327:SF42">
    <property type="entry name" value="LON PEPTIDASE N-TERMINAL DOMAIN AND RING FINGER PROTEIN C14F5.10C"/>
    <property type="match status" value="1"/>
</dbReference>
<dbReference type="EMBL" id="MTYJ01000033">
    <property type="protein sequence ID" value="OQV20109.1"/>
    <property type="molecule type" value="Genomic_DNA"/>
</dbReference>
<sequence length="289" mass="32549">MCGSGNRRTARDASLVVVALGKWKCASGKRKWKSASGRRKWKSASGSVVTNFSLLYLRLLTRISTWLFSNTNTSNIISSPISLIMERQRQRHPVDDRVPVAKKPSFIKSLRTKAKKALGLVTQNNSLEGRSSIATDARKDDPCSEFYSSLKEEQQIREKVRDSLECSICTDIMLDPVSLDCGHTFCLHCMAQDFARRTDGVLICCICRDGSSKAVALNRSLRDVIDSAFPGETAHRREALTPAHRQAIARLMALHKKSPVRLQIDSYWKYARYALLGLVFLGWFFYPVE</sequence>
<keyword evidence="5" id="KW-1133">Transmembrane helix</keyword>
<keyword evidence="8" id="KW-1185">Reference proteome</keyword>
<organism evidence="7 8">
    <name type="scientific">Hypsibius exemplaris</name>
    <name type="common">Freshwater tardigrade</name>
    <dbReference type="NCBI Taxonomy" id="2072580"/>
    <lineage>
        <taxon>Eukaryota</taxon>
        <taxon>Metazoa</taxon>
        <taxon>Ecdysozoa</taxon>
        <taxon>Tardigrada</taxon>
        <taxon>Eutardigrada</taxon>
        <taxon>Parachela</taxon>
        <taxon>Hypsibioidea</taxon>
        <taxon>Hypsibiidae</taxon>
        <taxon>Hypsibius</taxon>
    </lineage>
</organism>
<dbReference type="GO" id="GO:0061630">
    <property type="term" value="F:ubiquitin protein ligase activity"/>
    <property type="evidence" value="ECO:0007669"/>
    <property type="project" value="TreeGrafter"/>
</dbReference>
<keyword evidence="3" id="KW-0862">Zinc</keyword>
<evidence type="ECO:0000256" key="2">
    <source>
        <dbReference type="ARBA" id="ARBA00022771"/>
    </source>
</evidence>
<evidence type="ECO:0000256" key="5">
    <source>
        <dbReference type="SAM" id="Phobius"/>
    </source>
</evidence>
<dbReference type="InterPro" id="IPR013083">
    <property type="entry name" value="Znf_RING/FYVE/PHD"/>
</dbReference>
<dbReference type="Gene3D" id="3.30.40.10">
    <property type="entry name" value="Zinc/RING finger domain, C3HC4 (zinc finger)"/>
    <property type="match status" value="1"/>
</dbReference>
<keyword evidence="5" id="KW-0812">Transmembrane</keyword>
<evidence type="ECO:0000259" key="6">
    <source>
        <dbReference type="PROSITE" id="PS50089"/>
    </source>
</evidence>
<feature type="domain" description="RING-type" evidence="6">
    <location>
        <begin position="166"/>
        <end position="208"/>
    </location>
</feature>
<dbReference type="PROSITE" id="PS00518">
    <property type="entry name" value="ZF_RING_1"/>
    <property type="match status" value="1"/>
</dbReference>
<evidence type="ECO:0000313" key="7">
    <source>
        <dbReference type="EMBL" id="OQV20109.1"/>
    </source>
</evidence>
<gene>
    <name evidence="7" type="ORF">BV898_05902</name>
</gene>
<dbReference type="SUPFAM" id="SSF57850">
    <property type="entry name" value="RING/U-box"/>
    <property type="match status" value="1"/>
</dbReference>
<evidence type="ECO:0000256" key="4">
    <source>
        <dbReference type="PROSITE-ProRule" id="PRU00175"/>
    </source>
</evidence>
<dbReference type="InterPro" id="IPR017907">
    <property type="entry name" value="Znf_RING_CS"/>
</dbReference>
<dbReference type="GO" id="GO:0008270">
    <property type="term" value="F:zinc ion binding"/>
    <property type="evidence" value="ECO:0007669"/>
    <property type="project" value="UniProtKB-KW"/>
</dbReference>
<dbReference type="Pfam" id="PF15227">
    <property type="entry name" value="zf-C3HC4_4"/>
    <property type="match status" value="1"/>
</dbReference>
<feature type="transmembrane region" description="Helical" evidence="5">
    <location>
        <begin position="270"/>
        <end position="286"/>
    </location>
</feature>
<dbReference type="OrthoDB" id="426657at2759"/>